<feature type="transmembrane region" description="Helical" evidence="6">
    <location>
        <begin position="20"/>
        <end position="40"/>
    </location>
</feature>
<feature type="transmembrane region" description="Helical" evidence="6">
    <location>
        <begin position="183"/>
        <end position="204"/>
    </location>
</feature>
<evidence type="ECO:0000256" key="2">
    <source>
        <dbReference type="ARBA" id="ARBA00022448"/>
    </source>
</evidence>
<feature type="transmembrane region" description="Helical" evidence="6">
    <location>
        <begin position="393"/>
        <end position="411"/>
    </location>
</feature>
<proteinExistence type="predicted"/>
<dbReference type="Pfam" id="PF07690">
    <property type="entry name" value="MFS_1"/>
    <property type="match status" value="1"/>
</dbReference>
<dbReference type="PANTHER" id="PTHR23504:SF15">
    <property type="entry name" value="MAJOR FACILITATOR SUPERFAMILY (MFS) PROFILE DOMAIN-CONTAINING PROTEIN"/>
    <property type="match status" value="1"/>
</dbReference>
<reference evidence="8" key="1">
    <citation type="journal article" date="2014" name="Int. J. Syst. Evol. Microbiol.">
        <title>Complete genome sequence of Corynebacterium casei LMG S-19264T (=DSM 44701T), isolated from a smear-ripened cheese.</title>
        <authorList>
            <consortium name="US DOE Joint Genome Institute (JGI-PGF)"/>
            <person name="Walter F."/>
            <person name="Albersmeier A."/>
            <person name="Kalinowski J."/>
            <person name="Ruckert C."/>
        </authorList>
    </citation>
    <scope>NUCLEOTIDE SEQUENCE</scope>
    <source>
        <strain evidence="8">CGMCC 1.15758</strain>
    </source>
</reference>
<keyword evidence="3 6" id="KW-0812">Transmembrane</keyword>
<evidence type="ECO:0000256" key="5">
    <source>
        <dbReference type="ARBA" id="ARBA00023136"/>
    </source>
</evidence>
<feature type="transmembrane region" description="Helical" evidence="6">
    <location>
        <begin position="328"/>
        <end position="350"/>
    </location>
</feature>
<dbReference type="InterPro" id="IPR020846">
    <property type="entry name" value="MFS_dom"/>
</dbReference>
<organism evidence="8 9">
    <name type="scientific">Cysteiniphilum litorale</name>
    <dbReference type="NCBI Taxonomy" id="2056700"/>
    <lineage>
        <taxon>Bacteria</taxon>
        <taxon>Pseudomonadati</taxon>
        <taxon>Pseudomonadota</taxon>
        <taxon>Gammaproteobacteria</taxon>
        <taxon>Thiotrichales</taxon>
        <taxon>Fastidiosibacteraceae</taxon>
        <taxon>Cysteiniphilum</taxon>
    </lineage>
</organism>
<reference evidence="8" key="2">
    <citation type="submission" date="2020-09" db="EMBL/GenBank/DDBJ databases">
        <authorList>
            <person name="Sun Q."/>
            <person name="Zhou Y."/>
        </authorList>
    </citation>
    <scope>NUCLEOTIDE SEQUENCE</scope>
    <source>
        <strain evidence="8">CGMCC 1.15758</strain>
    </source>
</reference>
<dbReference type="Proteomes" id="UP000636949">
    <property type="component" value="Unassembled WGS sequence"/>
</dbReference>
<dbReference type="GO" id="GO:0016020">
    <property type="term" value="C:membrane"/>
    <property type="evidence" value="ECO:0007669"/>
    <property type="project" value="UniProtKB-SubCell"/>
</dbReference>
<protein>
    <recommendedName>
        <fullName evidence="7">Major facilitator superfamily (MFS) profile domain-containing protein</fullName>
    </recommendedName>
</protein>
<feature type="transmembrane region" description="Helical" evidence="6">
    <location>
        <begin position="152"/>
        <end position="177"/>
    </location>
</feature>
<evidence type="ECO:0000256" key="1">
    <source>
        <dbReference type="ARBA" id="ARBA00004141"/>
    </source>
</evidence>
<evidence type="ECO:0000256" key="3">
    <source>
        <dbReference type="ARBA" id="ARBA00022692"/>
    </source>
</evidence>
<keyword evidence="9" id="KW-1185">Reference proteome</keyword>
<name>A0A8J3EAD9_9GAMM</name>
<feature type="transmembrane region" description="Helical" evidence="6">
    <location>
        <begin position="92"/>
        <end position="110"/>
    </location>
</feature>
<feature type="transmembrane region" description="Helical" evidence="6">
    <location>
        <begin position="234"/>
        <end position="255"/>
    </location>
</feature>
<evidence type="ECO:0000256" key="4">
    <source>
        <dbReference type="ARBA" id="ARBA00022989"/>
    </source>
</evidence>
<keyword evidence="4 6" id="KW-1133">Transmembrane helix</keyword>
<accession>A0A8J3EAD9</accession>
<dbReference type="InterPro" id="IPR011701">
    <property type="entry name" value="MFS"/>
</dbReference>
<feature type="transmembrane region" description="Helical" evidence="6">
    <location>
        <begin position="60"/>
        <end position="80"/>
    </location>
</feature>
<feature type="domain" description="Major facilitator superfamily (MFS) profile" evidence="7">
    <location>
        <begin position="11"/>
        <end position="417"/>
    </location>
</feature>
<comment type="caution">
    <text evidence="8">The sequence shown here is derived from an EMBL/GenBank/DDBJ whole genome shotgun (WGS) entry which is preliminary data.</text>
</comment>
<dbReference type="InterPro" id="IPR036259">
    <property type="entry name" value="MFS_trans_sf"/>
</dbReference>
<evidence type="ECO:0000313" key="9">
    <source>
        <dbReference type="Proteomes" id="UP000636949"/>
    </source>
</evidence>
<dbReference type="EMBL" id="BMJS01000036">
    <property type="protein sequence ID" value="GGG05546.1"/>
    <property type="molecule type" value="Genomic_DNA"/>
</dbReference>
<feature type="transmembrane region" description="Helical" evidence="6">
    <location>
        <begin position="116"/>
        <end position="140"/>
    </location>
</feature>
<feature type="transmembrane region" description="Helical" evidence="6">
    <location>
        <begin position="362"/>
        <end position="387"/>
    </location>
</feature>
<dbReference type="GO" id="GO:0022857">
    <property type="term" value="F:transmembrane transporter activity"/>
    <property type="evidence" value="ECO:0007669"/>
    <property type="project" value="InterPro"/>
</dbReference>
<feature type="transmembrane region" description="Helical" evidence="6">
    <location>
        <begin position="301"/>
        <end position="322"/>
    </location>
</feature>
<dbReference type="Gene3D" id="1.20.1250.20">
    <property type="entry name" value="MFS general substrate transporter like domains"/>
    <property type="match status" value="2"/>
</dbReference>
<dbReference type="PROSITE" id="PS50850">
    <property type="entry name" value="MFS"/>
    <property type="match status" value="1"/>
</dbReference>
<comment type="subcellular location">
    <subcellularLocation>
        <location evidence="1">Membrane</location>
        <topology evidence="1">Multi-pass membrane protein</topology>
    </subcellularLocation>
</comment>
<keyword evidence="5 6" id="KW-0472">Membrane</keyword>
<gene>
    <name evidence="8" type="ORF">GCM10010995_23810</name>
</gene>
<dbReference type="PANTHER" id="PTHR23504">
    <property type="entry name" value="MAJOR FACILITATOR SUPERFAMILY DOMAIN-CONTAINING PROTEIN 10"/>
    <property type="match status" value="1"/>
</dbReference>
<sequence>MRQVSQSSQSISYRFFLQAYLLIFSTEVLFALINPSYVQLFFDEKSPFWLSIGSQQQAGIYYGLFLLTGQIAGIIANVLWGLVSDYIGRKKVAVISMLAVTVTGIGALFSAYLHMIILFIVGYVLGHLLYGMFPVVIASISSAAHNDKRKLLWVGLLQFFTGLAFVIGPFVGSVIMAQSNSFISPYYVITAISIILIFIIWCCYKPERYYQQQKVRKNIPLMQTLWRLVKQRKIAILIVLLLLDQLAWGMYFQFIQPIAKLKLGFNVAQIGILVSFIGLSLMISALILLPILQRFLSYQTLFITAILAMLVGTLGAMLLALYPTDHQLLVYVVSFFMAFGDMVVFSLLVVGFSNAVEIRYQGFISGFLYTLAKGFGWGVSGVLGGVFMTINTAWSMGFASLCLLVLLIIFIKNHQVIYDNDNH</sequence>
<dbReference type="SUPFAM" id="SSF103473">
    <property type="entry name" value="MFS general substrate transporter"/>
    <property type="match status" value="1"/>
</dbReference>
<evidence type="ECO:0000259" key="7">
    <source>
        <dbReference type="PROSITE" id="PS50850"/>
    </source>
</evidence>
<evidence type="ECO:0000256" key="6">
    <source>
        <dbReference type="SAM" id="Phobius"/>
    </source>
</evidence>
<evidence type="ECO:0000313" key="8">
    <source>
        <dbReference type="EMBL" id="GGG05546.1"/>
    </source>
</evidence>
<keyword evidence="2" id="KW-0813">Transport</keyword>
<dbReference type="AlphaFoldDB" id="A0A8J3EAD9"/>
<feature type="transmembrane region" description="Helical" evidence="6">
    <location>
        <begin position="267"/>
        <end position="289"/>
    </location>
</feature>